<keyword evidence="3 7" id="KW-0808">Transferase</keyword>
<sequence>MRRIRLYFRLLRLAMVVLYGLLLACSLKLRTVLGFDPSQAARQQLCRSFLGRLAAALPFQVRVTGDLPDKPMLWVANHLSWTDIPLLGLLQPMTFLAKAEIRHWPVIGWLTTEAGTRFIQRGGSDSTLLSQQMSEELGQGSSVLIFPEGTTTDGTSLRTFHSRLLACAIDTGVPVQPVAIRYLRNGVIDPIAPFIGDDDLLSHLFRLLSEDTAVVEIQLLAPLSSHDTQRNPLARRCHNEIAEALYGPSQLMPIANAA</sequence>
<evidence type="ECO:0000256" key="1">
    <source>
        <dbReference type="ARBA" id="ARBA00005189"/>
    </source>
</evidence>
<gene>
    <name evidence="7" type="ORF">PS273GM_13835</name>
</gene>
<keyword evidence="5 7" id="KW-0012">Acyltransferase</keyword>
<keyword evidence="4" id="KW-0443">Lipid metabolism</keyword>
<accession>A0A172WRS7</accession>
<dbReference type="PROSITE" id="PS51257">
    <property type="entry name" value="PROKAR_LIPOPROTEIN"/>
    <property type="match status" value="1"/>
</dbReference>
<evidence type="ECO:0000256" key="5">
    <source>
        <dbReference type="ARBA" id="ARBA00023315"/>
    </source>
</evidence>
<dbReference type="InterPro" id="IPR002123">
    <property type="entry name" value="Plipid/glycerol_acylTrfase"/>
</dbReference>
<comment type="pathway">
    <text evidence="1">Lipid metabolism.</text>
</comment>
<dbReference type="OrthoDB" id="9806880at2"/>
<dbReference type="PANTHER" id="PTHR10434">
    <property type="entry name" value="1-ACYL-SN-GLYCEROL-3-PHOSPHATE ACYLTRANSFERASE"/>
    <property type="match status" value="1"/>
</dbReference>
<dbReference type="EMBL" id="CP015641">
    <property type="protein sequence ID" value="ANF26153.1"/>
    <property type="molecule type" value="Genomic_DNA"/>
</dbReference>
<dbReference type="GO" id="GO:0003841">
    <property type="term" value="F:1-acylglycerol-3-phosphate O-acyltransferase activity"/>
    <property type="evidence" value="ECO:0007669"/>
    <property type="project" value="TreeGrafter"/>
</dbReference>
<evidence type="ECO:0000259" key="6">
    <source>
        <dbReference type="SMART" id="SM00563"/>
    </source>
</evidence>
<dbReference type="CDD" id="cd07989">
    <property type="entry name" value="LPLAT_AGPAT-like"/>
    <property type="match status" value="1"/>
</dbReference>
<keyword evidence="2" id="KW-0444">Lipid biosynthesis</keyword>
<dbReference type="SUPFAM" id="SSF69593">
    <property type="entry name" value="Glycerol-3-phosphate (1)-acyltransferase"/>
    <property type="match status" value="1"/>
</dbReference>
<dbReference type="AlphaFoldDB" id="A0A172WRS7"/>
<evidence type="ECO:0000256" key="2">
    <source>
        <dbReference type="ARBA" id="ARBA00022516"/>
    </source>
</evidence>
<evidence type="ECO:0000313" key="8">
    <source>
        <dbReference type="Proteomes" id="UP000077787"/>
    </source>
</evidence>
<evidence type="ECO:0000313" key="7">
    <source>
        <dbReference type="EMBL" id="ANF26153.1"/>
    </source>
</evidence>
<evidence type="ECO:0000256" key="3">
    <source>
        <dbReference type="ARBA" id="ARBA00022679"/>
    </source>
</evidence>
<dbReference type="SMART" id="SM00563">
    <property type="entry name" value="PlsC"/>
    <property type="match status" value="1"/>
</dbReference>
<protein>
    <submittedName>
        <fullName evidence="7">Glycerol acyltransferase</fullName>
    </submittedName>
</protein>
<dbReference type="PANTHER" id="PTHR10434:SF64">
    <property type="entry name" value="1-ACYL-SN-GLYCEROL-3-PHOSPHATE ACYLTRANSFERASE-RELATED"/>
    <property type="match status" value="1"/>
</dbReference>
<dbReference type="GO" id="GO:0006654">
    <property type="term" value="P:phosphatidic acid biosynthetic process"/>
    <property type="evidence" value="ECO:0007669"/>
    <property type="project" value="TreeGrafter"/>
</dbReference>
<proteinExistence type="predicted"/>
<organism evidence="7 8">
    <name type="scientific">Stutzerimonas stutzeri</name>
    <name type="common">Pseudomonas stutzeri</name>
    <dbReference type="NCBI Taxonomy" id="316"/>
    <lineage>
        <taxon>Bacteria</taxon>
        <taxon>Pseudomonadati</taxon>
        <taxon>Pseudomonadota</taxon>
        <taxon>Gammaproteobacteria</taxon>
        <taxon>Pseudomonadales</taxon>
        <taxon>Pseudomonadaceae</taxon>
        <taxon>Stutzerimonas</taxon>
    </lineage>
</organism>
<reference evidence="7 8" key="1">
    <citation type="submission" date="2016-05" db="EMBL/GenBank/DDBJ databases">
        <title>Genome sequence of Pseudomonas stutzeri 273 and identification of the exopolysaccharide biosynthesis locus.</title>
        <authorList>
            <person name="Wu S."/>
            <person name="Sun C."/>
        </authorList>
    </citation>
    <scope>NUCLEOTIDE SEQUENCE [LARGE SCALE GENOMIC DNA]</scope>
    <source>
        <strain evidence="7 8">273</strain>
    </source>
</reference>
<name>A0A172WRS7_STUST</name>
<dbReference type="RefSeq" id="WP_064481681.1">
    <property type="nucleotide sequence ID" value="NZ_CP015641.1"/>
</dbReference>
<dbReference type="Pfam" id="PF01553">
    <property type="entry name" value="Acyltransferase"/>
    <property type="match status" value="1"/>
</dbReference>
<feature type="domain" description="Phospholipid/glycerol acyltransferase" evidence="6">
    <location>
        <begin position="72"/>
        <end position="183"/>
    </location>
</feature>
<evidence type="ECO:0000256" key="4">
    <source>
        <dbReference type="ARBA" id="ARBA00023098"/>
    </source>
</evidence>
<dbReference type="Proteomes" id="UP000077787">
    <property type="component" value="Chromosome"/>
</dbReference>